<organism evidence="3 4">
    <name type="scientific">Companilactobacillus halodurans</name>
    <dbReference type="NCBI Taxonomy" id="2584183"/>
    <lineage>
        <taxon>Bacteria</taxon>
        <taxon>Bacillati</taxon>
        <taxon>Bacillota</taxon>
        <taxon>Bacilli</taxon>
        <taxon>Lactobacillales</taxon>
        <taxon>Lactobacillaceae</taxon>
        <taxon>Companilactobacillus</taxon>
    </lineage>
</organism>
<feature type="compositionally biased region" description="Basic and acidic residues" evidence="1">
    <location>
        <begin position="240"/>
        <end position="260"/>
    </location>
</feature>
<feature type="domain" description="MobA/VirD2-like nuclease" evidence="2">
    <location>
        <begin position="18"/>
        <end position="143"/>
    </location>
</feature>
<proteinExistence type="predicted"/>
<reference evidence="3 4" key="1">
    <citation type="journal article" date="2019" name="Syst. Appl. Microbiol.">
        <title>Polyphasic characterization of two novel Lactobacillus spp. isolated from blown salami packages: Description of Lactobacillus halodurans sp. nov. and Lactobacillus salsicarnum sp. nov.</title>
        <authorList>
            <person name="Schuster J.A."/>
            <person name="Klingl A."/>
            <person name="Vogel R.F."/>
            <person name="Ehrmann M.A."/>
        </authorList>
    </citation>
    <scope>NUCLEOTIDE SEQUENCE [LARGE SCALE GENOMIC DNA]</scope>
    <source>
        <strain evidence="3 4">TMW 1.2172</strain>
    </source>
</reference>
<sequence length="327" mass="37688">MATIKLGSTKAMNALIAYAENEEKAEKKSGLNCDVDYVKEQMKTTRLLFGKDNGRQGYHVIQSFDPKDNVTPEQANDIGRILAEQVAPGHEVAIYTHTDQNHLHNHICINSVNMETGKKFVNNRQKLYEIRTQSDTLCQQHELSIVKEKTADIRYTQAEQNIIDKSDNDKVSWKNQVRMAIEATKDNATNFDEFNGLLKPQGVEIARTTEKTITYKHLAEDKKVRGSKLGHAYDKEEVLNAFGTEKRKREHESNQKETQSDRNATQADCRRFEARTQQLEQQQRAQERAESARLAHEKSRAARIEREREEQAKRKSQERTRGFDLDL</sequence>
<evidence type="ECO:0000313" key="4">
    <source>
        <dbReference type="Proteomes" id="UP000414364"/>
    </source>
</evidence>
<comment type="caution">
    <text evidence="3">The sequence shown here is derived from an EMBL/GenBank/DDBJ whole genome shotgun (WGS) entry which is preliminary data.</text>
</comment>
<accession>A0A5P0ZS06</accession>
<protein>
    <submittedName>
        <fullName evidence="3">Protein rlx</fullName>
    </submittedName>
</protein>
<name>A0A5P0ZS06_9LACO</name>
<feature type="compositionally biased region" description="Low complexity" evidence="1">
    <location>
        <begin position="275"/>
        <end position="284"/>
    </location>
</feature>
<evidence type="ECO:0000259" key="2">
    <source>
        <dbReference type="Pfam" id="PF03432"/>
    </source>
</evidence>
<feature type="region of interest" description="Disordered" evidence="1">
    <location>
        <begin position="240"/>
        <end position="327"/>
    </location>
</feature>
<feature type="compositionally biased region" description="Basic and acidic residues" evidence="1">
    <location>
        <begin position="285"/>
        <end position="327"/>
    </location>
</feature>
<dbReference type="EMBL" id="VDFP01000044">
    <property type="protein sequence ID" value="MQS77027.1"/>
    <property type="molecule type" value="Genomic_DNA"/>
</dbReference>
<dbReference type="InterPro" id="IPR005094">
    <property type="entry name" value="Endonuclease_MobA/VirD2"/>
</dbReference>
<evidence type="ECO:0000313" key="3">
    <source>
        <dbReference type="EMBL" id="MQS77027.1"/>
    </source>
</evidence>
<dbReference type="Pfam" id="PF03432">
    <property type="entry name" value="Relaxase"/>
    <property type="match status" value="1"/>
</dbReference>
<dbReference type="AlphaFoldDB" id="A0A5P0ZS06"/>
<gene>
    <name evidence="3" type="ORF">FHL06_11870</name>
</gene>
<dbReference type="Proteomes" id="UP000414364">
    <property type="component" value="Unassembled WGS sequence"/>
</dbReference>
<evidence type="ECO:0000256" key="1">
    <source>
        <dbReference type="SAM" id="MobiDB-lite"/>
    </source>
</evidence>